<dbReference type="InterPro" id="IPR014529">
    <property type="entry name" value="UCP026631"/>
</dbReference>
<feature type="domain" description="YdbS-like PH" evidence="2">
    <location>
        <begin position="102"/>
        <end position="178"/>
    </location>
</feature>
<feature type="transmembrane region" description="Helical" evidence="1">
    <location>
        <begin position="447"/>
        <end position="466"/>
    </location>
</feature>
<keyword evidence="1" id="KW-0812">Transmembrane</keyword>
<keyword evidence="4" id="KW-1185">Reference proteome</keyword>
<name>A0A2N8KW39_9BURK</name>
<dbReference type="AlphaFoldDB" id="A0A2N8KW39"/>
<evidence type="ECO:0000256" key="1">
    <source>
        <dbReference type="SAM" id="Phobius"/>
    </source>
</evidence>
<dbReference type="OrthoDB" id="240564at2"/>
<dbReference type="PANTHER" id="PTHR34473:SF2">
    <property type="entry name" value="UPF0699 TRANSMEMBRANE PROTEIN YDBT"/>
    <property type="match status" value="1"/>
</dbReference>
<feature type="transmembrane region" description="Helical" evidence="1">
    <location>
        <begin position="276"/>
        <end position="304"/>
    </location>
</feature>
<proteinExistence type="predicted"/>
<comment type="caution">
    <text evidence="3">The sequence shown here is derived from an EMBL/GenBank/DDBJ whole genome shotgun (WGS) entry which is preliminary data.</text>
</comment>
<dbReference type="Pfam" id="PF03703">
    <property type="entry name" value="bPH_2"/>
    <property type="match status" value="3"/>
</dbReference>
<dbReference type="Proteomes" id="UP000235916">
    <property type="component" value="Unassembled WGS sequence"/>
</dbReference>
<feature type="transmembrane region" description="Helical" evidence="1">
    <location>
        <begin position="82"/>
        <end position="99"/>
    </location>
</feature>
<reference evidence="3 4" key="1">
    <citation type="submission" date="2018-01" db="EMBL/GenBank/DDBJ databases">
        <title>Draft genome sequence of Paucibacter aquatile CR182 isolated from freshwater of the Nakdong River.</title>
        <authorList>
            <person name="Choi A."/>
            <person name="Chung E.J."/>
        </authorList>
    </citation>
    <scope>NUCLEOTIDE SEQUENCE [LARGE SCALE GENOMIC DNA]</scope>
    <source>
        <strain evidence="3 4">CR182</strain>
    </source>
</reference>
<sequence length="555" mass="61083">MTTTPRLTACPRPWPTACASACCRAIGVSMSEAGHSAPGEPGPAVQRRLHPLSWLFAVGGVARQLLLPILAYLLLGQRDSEWSVWLIGPLGLYALWAVLHTRSFSYQVLGSELLVREGLLDRTQRHIPFARIHNISQQSHFFHRLLGVTVLRLDSAAGGKPEAVMAVLSLAEAARLEAVLRGQRAEVSDEAAPAMPIQASQSASVDADSPRVLLTLPLREIVLLGLSSNGGMLLVGAFFGAVMPNDQARRLLGQWLGAPARALGRLFIDDMKDHRWLHLLMLGLSAVLMVLLLMRLLSVVLAVLRYHGFRLELQGERLLASHGLSTRVRAGARLPRLQRWELSASWLQRRLGRCRLAVSVAGDTAHQESEGLGPVGQFSEMAPLATPAQAQALLHLCLPGLSWSALPWQRLGRPSLRRLLYGQWRLGLPLGLVLLLAAGLWRDWALPWWGIAAVAAMLLTAGWLYARAWVAFSAYALTDDVLVFRSGVFTQRWVIVAASRVQTLRFSSNALDRRLGLVHLQLDTQGGSKLQRALDIPCLERAQADALHQRLWRRV</sequence>
<evidence type="ECO:0000259" key="2">
    <source>
        <dbReference type="Pfam" id="PF03703"/>
    </source>
</evidence>
<keyword evidence="1" id="KW-1133">Transmembrane helix</keyword>
<feature type="transmembrane region" description="Helical" evidence="1">
    <location>
        <begin position="221"/>
        <end position="243"/>
    </location>
</feature>
<feature type="transmembrane region" description="Helical" evidence="1">
    <location>
        <begin position="54"/>
        <end position="76"/>
    </location>
</feature>
<evidence type="ECO:0000313" key="4">
    <source>
        <dbReference type="Proteomes" id="UP000235916"/>
    </source>
</evidence>
<dbReference type="InterPro" id="IPR005182">
    <property type="entry name" value="YdbS-like_PH"/>
</dbReference>
<feature type="domain" description="YdbS-like PH" evidence="2">
    <location>
        <begin position="306"/>
        <end position="364"/>
    </location>
</feature>
<feature type="domain" description="YdbS-like PH" evidence="2">
    <location>
        <begin position="471"/>
        <end position="549"/>
    </location>
</feature>
<accession>A0A2N8KW39</accession>
<dbReference type="PIRSF" id="PIRSF026631">
    <property type="entry name" value="UCP026631"/>
    <property type="match status" value="1"/>
</dbReference>
<organism evidence="3 4">
    <name type="scientific">Kinneretia aquatilis</name>
    <dbReference type="NCBI Taxonomy" id="2070761"/>
    <lineage>
        <taxon>Bacteria</taxon>
        <taxon>Pseudomonadati</taxon>
        <taxon>Pseudomonadota</taxon>
        <taxon>Betaproteobacteria</taxon>
        <taxon>Burkholderiales</taxon>
        <taxon>Sphaerotilaceae</taxon>
        <taxon>Roseateles</taxon>
    </lineage>
</organism>
<gene>
    <name evidence="3" type="ORF">C1O66_09195</name>
</gene>
<dbReference type="EMBL" id="POSP01000003">
    <property type="protein sequence ID" value="PND37679.1"/>
    <property type="molecule type" value="Genomic_DNA"/>
</dbReference>
<evidence type="ECO:0000313" key="3">
    <source>
        <dbReference type="EMBL" id="PND37679.1"/>
    </source>
</evidence>
<protein>
    <recommendedName>
        <fullName evidence="2">YdbS-like PH domain-containing protein</fullName>
    </recommendedName>
</protein>
<dbReference type="PANTHER" id="PTHR34473">
    <property type="entry name" value="UPF0699 TRANSMEMBRANE PROTEIN YDBS"/>
    <property type="match status" value="1"/>
</dbReference>
<feature type="transmembrane region" description="Helical" evidence="1">
    <location>
        <begin position="419"/>
        <end position="441"/>
    </location>
</feature>
<keyword evidence="1" id="KW-0472">Membrane</keyword>